<feature type="compositionally biased region" description="Low complexity" evidence="5">
    <location>
        <begin position="8"/>
        <end position="19"/>
    </location>
</feature>
<organism evidence="8 9">
    <name type="scientific">Cedecea colo</name>
    <dbReference type="NCBI Taxonomy" id="2552946"/>
    <lineage>
        <taxon>Bacteria</taxon>
        <taxon>Pseudomonadati</taxon>
        <taxon>Pseudomonadota</taxon>
        <taxon>Gammaproteobacteria</taxon>
        <taxon>Enterobacterales</taxon>
        <taxon>Enterobacteriaceae</taxon>
        <taxon>Cedecea</taxon>
    </lineage>
</organism>
<dbReference type="Proteomes" id="UP000697927">
    <property type="component" value="Unassembled WGS sequence"/>
</dbReference>
<feature type="transmembrane region" description="Helical" evidence="6">
    <location>
        <begin position="67"/>
        <end position="86"/>
    </location>
</feature>
<protein>
    <submittedName>
        <fullName evidence="8">DUF202 domain-containing protein</fullName>
    </submittedName>
</protein>
<sequence>MAELRSVGGDFTDTGDADTPVSEELRPRDPGLQPERTALAWHRTVFTVLIFSLAAIRIAFSRGDIVSGMLSGIGAILALMLVVISYRRQKTIVADSEPTTPSSVLAKRLISAVLCLVSLSLVLPALFNLIGKGGV</sequence>
<name>A0ABX0VPX1_9ENTR</name>
<keyword evidence="9" id="KW-1185">Reference proteome</keyword>
<feature type="domain" description="DUF202" evidence="7">
    <location>
        <begin position="29"/>
        <end position="89"/>
    </location>
</feature>
<dbReference type="InterPro" id="IPR003807">
    <property type="entry name" value="DUF202"/>
</dbReference>
<evidence type="ECO:0000259" key="7">
    <source>
        <dbReference type="Pfam" id="PF02656"/>
    </source>
</evidence>
<feature type="region of interest" description="Disordered" evidence="5">
    <location>
        <begin position="1"/>
        <end position="30"/>
    </location>
</feature>
<evidence type="ECO:0000313" key="9">
    <source>
        <dbReference type="Proteomes" id="UP000697927"/>
    </source>
</evidence>
<evidence type="ECO:0000256" key="5">
    <source>
        <dbReference type="SAM" id="MobiDB-lite"/>
    </source>
</evidence>
<reference evidence="8 9" key="1">
    <citation type="journal article" date="2020" name="Microorganisms">
        <title>Polyphasic Characterisation of Cedecea colo sp. nov., a New Enteric Bacterium Isolated from the Koala Hindgut.</title>
        <authorList>
            <person name="Boath J.M."/>
            <person name="Dakhal S."/>
            <person name="Van T.T.H."/>
            <person name="Moore R.J."/>
            <person name="Dekiwadia C."/>
            <person name="Macreadie I.G."/>
        </authorList>
    </citation>
    <scope>NUCLEOTIDE SEQUENCE [LARGE SCALE GENOMIC DNA]</scope>
    <source>
        <strain evidence="8 9">ZA</strain>
    </source>
</reference>
<comment type="caution">
    <text evidence="8">The sequence shown here is derived from an EMBL/GenBank/DDBJ whole genome shotgun (WGS) entry which is preliminary data.</text>
</comment>
<keyword evidence="2 6" id="KW-0812">Transmembrane</keyword>
<evidence type="ECO:0000256" key="4">
    <source>
        <dbReference type="ARBA" id="ARBA00023136"/>
    </source>
</evidence>
<dbReference type="EMBL" id="SOYS01000005">
    <property type="protein sequence ID" value="NIY48307.1"/>
    <property type="molecule type" value="Genomic_DNA"/>
</dbReference>
<feature type="transmembrane region" description="Helical" evidence="6">
    <location>
        <begin position="109"/>
        <end position="130"/>
    </location>
</feature>
<evidence type="ECO:0000313" key="8">
    <source>
        <dbReference type="EMBL" id="NIY48307.1"/>
    </source>
</evidence>
<proteinExistence type="predicted"/>
<evidence type="ECO:0000256" key="1">
    <source>
        <dbReference type="ARBA" id="ARBA00004127"/>
    </source>
</evidence>
<keyword evidence="4 6" id="KW-0472">Membrane</keyword>
<accession>A0ABX0VPX1</accession>
<dbReference type="Pfam" id="PF02656">
    <property type="entry name" value="DUF202"/>
    <property type="match status" value="1"/>
</dbReference>
<gene>
    <name evidence="8" type="ORF">E2L00_12445</name>
</gene>
<evidence type="ECO:0000256" key="2">
    <source>
        <dbReference type="ARBA" id="ARBA00022692"/>
    </source>
</evidence>
<keyword evidence="3 6" id="KW-1133">Transmembrane helix</keyword>
<evidence type="ECO:0000256" key="6">
    <source>
        <dbReference type="SAM" id="Phobius"/>
    </source>
</evidence>
<comment type="subcellular location">
    <subcellularLocation>
        <location evidence="1">Endomembrane system</location>
        <topology evidence="1">Multi-pass membrane protein</topology>
    </subcellularLocation>
</comment>
<feature type="transmembrane region" description="Helical" evidence="6">
    <location>
        <begin position="40"/>
        <end position="60"/>
    </location>
</feature>
<evidence type="ECO:0000256" key="3">
    <source>
        <dbReference type="ARBA" id="ARBA00022989"/>
    </source>
</evidence>